<keyword evidence="4" id="KW-0547">Nucleotide-binding</keyword>
<dbReference type="SUPFAM" id="SSF55874">
    <property type="entry name" value="ATPase domain of HSP90 chaperone/DNA topoisomerase II/histidine kinase"/>
    <property type="match status" value="1"/>
</dbReference>
<evidence type="ECO:0000259" key="9">
    <source>
        <dbReference type="PROSITE" id="PS50109"/>
    </source>
</evidence>
<dbReference type="SMART" id="SM00387">
    <property type="entry name" value="HATPase_c"/>
    <property type="match status" value="1"/>
</dbReference>
<dbReference type="EMBL" id="JBHLVZ010000021">
    <property type="protein sequence ID" value="MFC0386005.1"/>
    <property type="molecule type" value="Genomic_DNA"/>
</dbReference>
<keyword evidence="8" id="KW-0597">Phosphoprotein</keyword>
<evidence type="ECO:0000313" key="11">
    <source>
        <dbReference type="EMBL" id="MFC0386005.1"/>
    </source>
</evidence>
<evidence type="ECO:0000259" key="10">
    <source>
        <dbReference type="PROSITE" id="PS50110"/>
    </source>
</evidence>
<evidence type="ECO:0000256" key="5">
    <source>
        <dbReference type="ARBA" id="ARBA00022777"/>
    </source>
</evidence>
<comment type="caution">
    <text evidence="11">The sequence shown here is derived from an EMBL/GenBank/DDBJ whole genome shotgun (WGS) entry which is preliminary data.</text>
</comment>
<keyword evidence="5" id="KW-0418">Kinase</keyword>
<dbReference type="RefSeq" id="WP_377050146.1">
    <property type="nucleotide sequence ID" value="NZ_JBHLVZ010000021.1"/>
</dbReference>
<feature type="domain" description="Histidine kinase" evidence="9">
    <location>
        <begin position="1"/>
        <end position="147"/>
    </location>
</feature>
<dbReference type="InterPro" id="IPR011006">
    <property type="entry name" value="CheY-like_superfamily"/>
</dbReference>
<protein>
    <recommendedName>
        <fullName evidence="2">histidine kinase</fullName>
        <ecNumber evidence="2">2.7.13.3</ecNumber>
    </recommendedName>
</protein>
<keyword evidence="12" id="KW-1185">Reference proteome</keyword>
<dbReference type="InterPro" id="IPR001789">
    <property type="entry name" value="Sig_transdc_resp-reg_receiver"/>
</dbReference>
<evidence type="ECO:0000256" key="1">
    <source>
        <dbReference type="ARBA" id="ARBA00000085"/>
    </source>
</evidence>
<dbReference type="PROSITE" id="PS50109">
    <property type="entry name" value="HIS_KIN"/>
    <property type="match status" value="1"/>
</dbReference>
<accession>A0ABV6ITE5</accession>
<keyword evidence="6 11" id="KW-0067">ATP-binding</keyword>
<dbReference type="PROSITE" id="PS50110">
    <property type="entry name" value="RESPONSE_REGULATORY"/>
    <property type="match status" value="1"/>
</dbReference>
<name>A0ABV6ITE5_9PROT</name>
<evidence type="ECO:0000256" key="2">
    <source>
        <dbReference type="ARBA" id="ARBA00012438"/>
    </source>
</evidence>
<evidence type="ECO:0000256" key="7">
    <source>
        <dbReference type="ARBA" id="ARBA00023012"/>
    </source>
</evidence>
<gene>
    <name evidence="11" type="ORF">ACFFIC_10670</name>
</gene>
<organism evidence="11 12">
    <name type="scientific">Muricoccus vinaceus</name>
    <dbReference type="NCBI Taxonomy" id="424704"/>
    <lineage>
        <taxon>Bacteria</taxon>
        <taxon>Pseudomonadati</taxon>
        <taxon>Pseudomonadota</taxon>
        <taxon>Alphaproteobacteria</taxon>
        <taxon>Acetobacterales</taxon>
        <taxon>Roseomonadaceae</taxon>
        <taxon>Muricoccus</taxon>
    </lineage>
</organism>
<evidence type="ECO:0000256" key="6">
    <source>
        <dbReference type="ARBA" id="ARBA00022840"/>
    </source>
</evidence>
<dbReference type="InterPro" id="IPR036890">
    <property type="entry name" value="HATPase_C_sf"/>
</dbReference>
<evidence type="ECO:0000256" key="3">
    <source>
        <dbReference type="ARBA" id="ARBA00022679"/>
    </source>
</evidence>
<dbReference type="InterPro" id="IPR003594">
    <property type="entry name" value="HATPase_dom"/>
</dbReference>
<dbReference type="PRINTS" id="PR00344">
    <property type="entry name" value="BCTRLSENSOR"/>
</dbReference>
<feature type="domain" description="Response regulatory" evidence="10">
    <location>
        <begin position="170"/>
        <end position="283"/>
    </location>
</feature>
<dbReference type="PANTHER" id="PTHR43065:SF46">
    <property type="entry name" value="C4-DICARBOXYLATE TRANSPORT SENSOR PROTEIN DCTB"/>
    <property type="match status" value="1"/>
</dbReference>
<dbReference type="SUPFAM" id="SSF52172">
    <property type="entry name" value="CheY-like"/>
    <property type="match status" value="1"/>
</dbReference>
<dbReference type="Proteomes" id="UP001589789">
    <property type="component" value="Unassembled WGS sequence"/>
</dbReference>
<proteinExistence type="predicted"/>
<comment type="catalytic activity">
    <reaction evidence="1">
        <text>ATP + protein L-histidine = ADP + protein N-phospho-L-histidine.</text>
        <dbReference type="EC" id="2.7.13.3"/>
    </reaction>
</comment>
<dbReference type="InterPro" id="IPR005467">
    <property type="entry name" value="His_kinase_dom"/>
</dbReference>
<feature type="modified residue" description="4-aspartylphosphate" evidence="8">
    <location>
        <position position="220"/>
    </location>
</feature>
<dbReference type="PANTHER" id="PTHR43065">
    <property type="entry name" value="SENSOR HISTIDINE KINASE"/>
    <property type="match status" value="1"/>
</dbReference>
<evidence type="ECO:0000256" key="4">
    <source>
        <dbReference type="ARBA" id="ARBA00022741"/>
    </source>
</evidence>
<dbReference type="Pfam" id="PF00072">
    <property type="entry name" value="Response_reg"/>
    <property type="match status" value="1"/>
</dbReference>
<dbReference type="InterPro" id="IPR004358">
    <property type="entry name" value="Sig_transdc_His_kin-like_C"/>
</dbReference>
<evidence type="ECO:0000256" key="8">
    <source>
        <dbReference type="PROSITE-ProRule" id="PRU00169"/>
    </source>
</evidence>
<evidence type="ECO:0000313" key="12">
    <source>
        <dbReference type="Proteomes" id="UP001589789"/>
    </source>
</evidence>
<sequence length="297" mass="30989">MNRTVGPAIKVRMDLSDGKWAVRLDPSGIESALLNLAINTRDAMSDEGRLTFSTREVFLSAADLRGDEVAGSGDFVLLSVTDTGTGMPADVQARAFEPFFTTKPLGKGTGLGLSQIYGFVRQSGGLVRIDSKEGAGTTVSLYLPRSHVATEAEEVAAPIGAVATKASGRTILLVEDEAAVRALAAESLRDRGYLVLEAEDGPSGLAMIDRAAAVELLVTDVGLPGLNGRQLADAARERRPTLPVLFITGYAGTALNDGLPPGMAAIAKPFSLDHLAERVDLMLGDAAGDHIGRPGPP</sequence>
<dbReference type="GO" id="GO:0005524">
    <property type="term" value="F:ATP binding"/>
    <property type="evidence" value="ECO:0007669"/>
    <property type="project" value="UniProtKB-KW"/>
</dbReference>
<reference evidence="11 12" key="1">
    <citation type="submission" date="2024-09" db="EMBL/GenBank/DDBJ databases">
        <authorList>
            <person name="Sun Q."/>
            <person name="Mori K."/>
        </authorList>
    </citation>
    <scope>NUCLEOTIDE SEQUENCE [LARGE SCALE GENOMIC DNA]</scope>
    <source>
        <strain evidence="11 12">CCM 7468</strain>
    </source>
</reference>
<dbReference type="SMART" id="SM00448">
    <property type="entry name" value="REC"/>
    <property type="match status" value="1"/>
</dbReference>
<keyword evidence="7" id="KW-0902">Two-component regulatory system</keyword>
<keyword evidence="3" id="KW-0808">Transferase</keyword>
<dbReference type="Gene3D" id="3.30.565.10">
    <property type="entry name" value="Histidine kinase-like ATPase, C-terminal domain"/>
    <property type="match status" value="1"/>
</dbReference>
<dbReference type="Gene3D" id="3.40.50.2300">
    <property type="match status" value="1"/>
</dbReference>
<dbReference type="Pfam" id="PF02518">
    <property type="entry name" value="HATPase_c"/>
    <property type="match status" value="1"/>
</dbReference>
<dbReference type="EC" id="2.7.13.3" evidence="2"/>